<reference evidence="1 2" key="1">
    <citation type="journal article" date="2019" name="Nat. Ecol. Evol.">
        <title>Megaphylogeny resolves global patterns of mushroom evolution.</title>
        <authorList>
            <person name="Varga T."/>
            <person name="Krizsan K."/>
            <person name="Foldi C."/>
            <person name="Dima B."/>
            <person name="Sanchez-Garcia M."/>
            <person name="Sanchez-Ramirez S."/>
            <person name="Szollosi G.J."/>
            <person name="Szarkandi J.G."/>
            <person name="Papp V."/>
            <person name="Albert L."/>
            <person name="Andreopoulos W."/>
            <person name="Angelini C."/>
            <person name="Antonin V."/>
            <person name="Barry K.W."/>
            <person name="Bougher N.L."/>
            <person name="Buchanan P."/>
            <person name="Buyck B."/>
            <person name="Bense V."/>
            <person name="Catcheside P."/>
            <person name="Chovatia M."/>
            <person name="Cooper J."/>
            <person name="Damon W."/>
            <person name="Desjardin D."/>
            <person name="Finy P."/>
            <person name="Geml J."/>
            <person name="Haridas S."/>
            <person name="Hughes K."/>
            <person name="Justo A."/>
            <person name="Karasinski D."/>
            <person name="Kautmanova I."/>
            <person name="Kiss B."/>
            <person name="Kocsube S."/>
            <person name="Kotiranta H."/>
            <person name="LaButti K.M."/>
            <person name="Lechner B.E."/>
            <person name="Liimatainen K."/>
            <person name="Lipzen A."/>
            <person name="Lukacs Z."/>
            <person name="Mihaltcheva S."/>
            <person name="Morgado L.N."/>
            <person name="Niskanen T."/>
            <person name="Noordeloos M.E."/>
            <person name="Ohm R.A."/>
            <person name="Ortiz-Santana B."/>
            <person name="Ovrebo C."/>
            <person name="Racz N."/>
            <person name="Riley R."/>
            <person name="Savchenko A."/>
            <person name="Shiryaev A."/>
            <person name="Soop K."/>
            <person name="Spirin V."/>
            <person name="Szebenyi C."/>
            <person name="Tomsovsky M."/>
            <person name="Tulloss R.E."/>
            <person name="Uehling J."/>
            <person name="Grigoriev I.V."/>
            <person name="Vagvolgyi C."/>
            <person name="Papp T."/>
            <person name="Martin F.M."/>
            <person name="Miettinen O."/>
            <person name="Hibbett D.S."/>
            <person name="Nagy L.G."/>
        </authorList>
    </citation>
    <scope>NUCLEOTIDE SEQUENCE [LARGE SCALE GENOMIC DNA]</scope>
    <source>
        <strain evidence="1 2">FP101781</strain>
    </source>
</reference>
<gene>
    <name evidence="1" type="ORF">FA13DRAFT_1738924</name>
</gene>
<protein>
    <recommendedName>
        <fullName evidence="3">BTB domain-containing protein</fullName>
    </recommendedName>
</protein>
<proteinExistence type="predicted"/>
<dbReference type="Proteomes" id="UP000298030">
    <property type="component" value="Unassembled WGS sequence"/>
</dbReference>
<evidence type="ECO:0000313" key="1">
    <source>
        <dbReference type="EMBL" id="TEB24909.1"/>
    </source>
</evidence>
<accession>A0A4Y7SUI0</accession>
<sequence>MTNRVGRLWSSGSVDTHPCGRALFQWSDQVEDRIFHSFRHVFKNASSVFNDKFHVPQSRLGRGGSKETPIVLDGCSKKDFASLMKVLSPTRNHVASGAFSLSREEWLGVLRLSTIWEINDIRKHTLTPLYQKEQDVTPFDLILRAREFRIRSWFLKALTRIVTGLHSIPMESLIRTLGLPTACKVVDLQRETTVVGAFGMHRGFLTHPVTQSPCMSSQT</sequence>
<keyword evidence="2" id="KW-1185">Reference proteome</keyword>
<dbReference type="AlphaFoldDB" id="A0A4Y7SUI0"/>
<dbReference type="OrthoDB" id="3193844at2759"/>
<evidence type="ECO:0000313" key="2">
    <source>
        <dbReference type="Proteomes" id="UP000298030"/>
    </source>
</evidence>
<comment type="caution">
    <text evidence="1">The sequence shown here is derived from an EMBL/GenBank/DDBJ whole genome shotgun (WGS) entry which is preliminary data.</text>
</comment>
<name>A0A4Y7SUI0_COPMI</name>
<dbReference type="EMBL" id="QPFP01000062">
    <property type="protein sequence ID" value="TEB24909.1"/>
    <property type="molecule type" value="Genomic_DNA"/>
</dbReference>
<evidence type="ECO:0008006" key="3">
    <source>
        <dbReference type="Google" id="ProtNLM"/>
    </source>
</evidence>
<organism evidence="1 2">
    <name type="scientific">Coprinellus micaceus</name>
    <name type="common">Glistening ink-cap mushroom</name>
    <name type="synonym">Coprinus micaceus</name>
    <dbReference type="NCBI Taxonomy" id="71717"/>
    <lineage>
        <taxon>Eukaryota</taxon>
        <taxon>Fungi</taxon>
        <taxon>Dikarya</taxon>
        <taxon>Basidiomycota</taxon>
        <taxon>Agaricomycotina</taxon>
        <taxon>Agaricomycetes</taxon>
        <taxon>Agaricomycetidae</taxon>
        <taxon>Agaricales</taxon>
        <taxon>Agaricineae</taxon>
        <taxon>Psathyrellaceae</taxon>
        <taxon>Coprinellus</taxon>
    </lineage>
</organism>